<evidence type="ECO:0000256" key="4">
    <source>
        <dbReference type="ARBA" id="ARBA00022759"/>
    </source>
</evidence>
<evidence type="ECO:0000256" key="2">
    <source>
        <dbReference type="ARBA" id="ARBA00022722"/>
    </source>
</evidence>
<dbReference type="RefSeq" id="WP_119357889.1">
    <property type="nucleotide sequence ID" value="NZ_BJXM01000003.1"/>
</dbReference>
<evidence type="ECO:0000256" key="3">
    <source>
        <dbReference type="ARBA" id="ARBA00022723"/>
    </source>
</evidence>
<keyword evidence="7" id="KW-0690">Ribosome biogenesis</keyword>
<comment type="function">
    <text evidence="7">Single strand-specific metallo-endoribonuclease involved in late-stage 70S ribosome quality control and in maturation of the 3' terminus of the 16S rRNA.</text>
</comment>
<comment type="caution">
    <text evidence="8">The sequence shown here is derived from an EMBL/GenBank/DDBJ whole genome shotgun (WGS) entry which is preliminary data.</text>
</comment>
<dbReference type="EC" id="3.1.-.-" evidence="7"/>
<feature type="binding site" evidence="7">
    <location>
        <position position="112"/>
    </location>
    <ligand>
        <name>Zn(2+)</name>
        <dbReference type="ChEBI" id="CHEBI:29105"/>
        <note>catalytic</note>
    </ligand>
</feature>
<keyword evidence="6 7" id="KW-0862">Zinc</keyword>
<feature type="binding site" evidence="7">
    <location>
        <position position="122"/>
    </location>
    <ligand>
        <name>Zn(2+)</name>
        <dbReference type="ChEBI" id="CHEBI:29105"/>
        <note>catalytic</note>
    </ligand>
</feature>
<keyword evidence="3 7" id="KW-0479">Metal-binding</keyword>
<evidence type="ECO:0000256" key="1">
    <source>
        <dbReference type="ARBA" id="ARBA00010875"/>
    </source>
</evidence>
<evidence type="ECO:0000313" key="8">
    <source>
        <dbReference type="EMBL" id="RIH91687.1"/>
    </source>
</evidence>
<keyword evidence="2 7" id="KW-0540">Nuclease</keyword>
<dbReference type="GO" id="GO:0008270">
    <property type="term" value="F:zinc ion binding"/>
    <property type="evidence" value="ECO:0007669"/>
    <property type="project" value="UniProtKB-UniRule"/>
</dbReference>
<keyword evidence="5 7" id="KW-0378">Hydrolase</keyword>
<dbReference type="InterPro" id="IPR002036">
    <property type="entry name" value="YbeY"/>
</dbReference>
<dbReference type="EMBL" id="QWLB01000035">
    <property type="protein sequence ID" value="RIH91687.1"/>
    <property type="molecule type" value="Genomic_DNA"/>
</dbReference>
<accession>A0A399F4L1</accession>
<evidence type="ECO:0000256" key="7">
    <source>
        <dbReference type="HAMAP-Rule" id="MF_00009"/>
    </source>
</evidence>
<dbReference type="GO" id="GO:0006364">
    <property type="term" value="P:rRNA processing"/>
    <property type="evidence" value="ECO:0007669"/>
    <property type="project" value="UniProtKB-UniRule"/>
</dbReference>
<reference evidence="8 9" key="1">
    <citation type="submission" date="2018-08" db="EMBL/GenBank/DDBJ databases">
        <title>Meiothermus granaticius genome AF-68 sequencing project.</title>
        <authorList>
            <person name="Da Costa M.S."/>
            <person name="Albuquerque L."/>
            <person name="Raposo P."/>
            <person name="Froufe H.J.C."/>
            <person name="Barroso C.S."/>
            <person name="Egas C."/>
        </authorList>
    </citation>
    <scope>NUCLEOTIDE SEQUENCE [LARGE SCALE GENOMIC DNA]</scope>
    <source>
        <strain evidence="8 9">AF-68</strain>
    </source>
</reference>
<gene>
    <name evidence="7 8" type="primary">ybeY</name>
    <name evidence="8" type="ORF">Mgrana_02428</name>
</gene>
<evidence type="ECO:0000256" key="6">
    <source>
        <dbReference type="ARBA" id="ARBA00022833"/>
    </source>
</evidence>
<comment type="subcellular location">
    <subcellularLocation>
        <location evidence="7">Cytoplasm</location>
    </subcellularLocation>
</comment>
<dbReference type="Proteomes" id="UP000266178">
    <property type="component" value="Unassembled WGS sequence"/>
</dbReference>
<keyword evidence="7" id="KW-0698">rRNA processing</keyword>
<protein>
    <recommendedName>
        <fullName evidence="7">Endoribonuclease YbeY</fullName>
        <ecNumber evidence="7">3.1.-.-</ecNumber>
    </recommendedName>
</protein>
<sequence>MPPIHFVAKTKVPPGLRPRLRQALAALLLELGYSDHALTVIFVSDREIRRLKHQHWGEDAPTDVLSFPTFEPGDPFLPPHLGDVVISLETAQRQAQAQGHSLETEVRILAAHSLWHLLGHDHTSEREWQGFHRVQERILSL</sequence>
<evidence type="ECO:0000256" key="5">
    <source>
        <dbReference type="ARBA" id="ARBA00022801"/>
    </source>
</evidence>
<comment type="cofactor">
    <cofactor evidence="7">
        <name>Zn(2+)</name>
        <dbReference type="ChEBI" id="CHEBI:29105"/>
    </cofactor>
    <text evidence="7">Binds 1 zinc ion.</text>
</comment>
<keyword evidence="7" id="KW-0963">Cytoplasm</keyword>
<proteinExistence type="inferred from homology"/>
<dbReference type="InterPro" id="IPR023091">
    <property type="entry name" value="MetalPrtase_cat_dom_sf_prd"/>
</dbReference>
<name>A0A399F4L1_9DEIN</name>
<evidence type="ECO:0000313" key="9">
    <source>
        <dbReference type="Proteomes" id="UP000266178"/>
    </source>
</evidence>
<dbReference type="Gene3D" id="3.40.390.30">
    <property type="entry name" value="Metalloproteases ('zincins'), catalytic domain"/>
    <property type="match status" value="1"/>
</dbReference>
<dbReference type="HAMAP" id="MF_00009">
    <property type="entry name" value="Endoribonucl_YbeY"/>
    <property type="match status" value="1"/>
</dbReference>
<dbReference type="Pfam" id="PF02130">
    <property type="entry name" value="YbeY"/>
    <property type="match status" value="1"/>
</dbReference>
<keyword evidence="9" id="KW-1185">Reference proteome</keyword>
<dbReference type="SUPFAM" id="SSF55486">
    <property type="entry name" value="Metalloproteases ('zincins'), catalytic domain"/>
    <property type="match status" value="1"/>
</dbReference>
<dbReference type="GO" id="GO:0005737">
    <property type="term" value="C:cytoplasm"/>
    <property type="evidence" value="ECO:0007669"/>
    <property type="project" value="UniProtKB-SubCell"/>
</dbReference>
<dbReference type="GO" id="GO:0004521">
    <property type="term" value="F:RNA endonuclease activity"/>
    <property type="evidence" value="ECO:0007669"/>
    <property type="project" value="UniProtKB-UniRule"/>
</dbReference>
<dbReference type="NCBIfam" id="TIGR00043">
    <property type="entry name" value="rRNA maturation RNase YbeY"/>
    <property type="match status" value="1"/>
</dbReference>
<dbReference type="AlphaFoldDB" id="A0A399F4L1"/>
<organism evidence="8 9">
    <name type="scientific">Meiothermus granaticius NBRC 107808</name>
    <dbReference type="NCBI Taxonomy" id="1227551"/>
    <lineage>
        <taxon>Bacteria</taxon>
        <taxon>Thermotogati</taxon>
        <taxon>Deinococcota</taxon>
        <taxon>Deinococci</taxon>
        <taxon>Thermales</taxon>
        <taxon>Thermaceae</taxon>
        <taxon>Meiothermus</taxon>
    </lineage>
</organism>
<keyword evidence="4 7" id="KW-0255">Endonuclease</keyword>
<comment type="similarity">
    <text evidence="1 7">Belongs to the endoribonuclease YbeY family.</text>
</comment>
<dbReference type="GO" id="GO:0004222">
    <property type="term" value="F:metalloendopeptidase activity"/>
    <property type="evidence" value="ECO:0007669"/>
    <property type="project" value="InterPro"/>
</dbReference>
<dbReference type="PANTHER" id="PTHR46986:SF1">
    <property type="entry name" value="ENDORIBONUCLEASE YBEY, CHLOROPLASTIC"/>
    <property type="match status" value="1"/>
</dbReference>
<dbReference type="OrthoDB" id="9807740at2"/>
<feature type="binding site" evidence="7">
    <location>
        <position position="116"/>
    </location>
    <ligand>
        <name>Zn(2+)</name>
        <dbReference type="ChEBI" id="CHEBI:29105"/>
        <note>catalytic</note>
    </ligand>
</feature>
<dbReference type="PANTHER" id="PTHR46986">
    <property type="entry name" value="ENDORIBONUCLEASE YBEY, CHLOROPLASTIC"/>
    <property type="match status" value="1"/>
</dbReference>